<dbReference type="NCBIfam" id="TIGR04131">
    <property type="entry name" value="Bac_Flav_CTERM"/>
    <property type="match status" value="1"/>
</dbReference>
<dbReference type="AlphaFoldDB" id="A0A1I7NPY8"/>
<proteinExistence type="predicted"/>
<gene>
    <name evidence="1" type="ORF">SAMN05660895_2419</name>
</gene>
<dbReference type="RefSeq" id="WP_177224242.1">
    <property type="nucleotide sequence ID" value="NZ_FPCJ01000002.1"/>
</dbReference>
<dbReference type="EMBL" id="FPCJ01000002">
    <property type="protein sequence ID" value="SFV36683.1"/>
    <property type="molecule type" value="Genomic_DNA"/>
</dbReference>
<dbReference type="Proteomes" id="UP000199537">
    <property type="component" value="Unassembled WGS sequence"/>
</dbReference>
<keyword evidence="2" id="KW-1185">Reference proteome</keyword>
<reference evidence="2" key="1">
    <citation type="submission" date="2016-10" db="EMBL/GenBank/DDBJ databases">
        <authorList>
            <person name="Varghese N."/>
            <person name="Submissions S."/>
        </authorList>
    </citation>
    <scope>NUCLEOTIDE SEQUENCE [LARGE SCALE GENOMIC DNA]</scope>
    <source>
        <strain evidence="2">DSM 14807</strain>
    </source>
</reference>
<dbReference type="Pfam" id="PF13585">
    <property type="entry name" value="CHU_C"/>
    <property type="match status" value="1"/>
</dbReference>
<accession>A0A1I7NPY8</accession>
<organism evidence="1 2">
    <name type="scientific">Thermoflavifilum thermophilum</name>
    <dbReference type="NCBI Taxonomy" id="1393122"/>
    <lineage>
        <taxon>Bacteria</taxon>
        <taxon>Pseudomonadati</taxon>
        <taxon>Bacteroidota</taxon>
        <taxon>Chitinophagia</taxon>
        <taxon>Chitinophagales</taxon>
        <taxon>Chitinophagaceae</taxon>
        <taxon>Thermoflavifilum</taxon>
    </lineage>
</organism>
<evidence type="ECO:0000313" key="2">
    <source>
        <dbReference type="Proteomes" id="UP000199537"/>
    </source>
</evidence>
<evidence type="ECO:0000313" key="1">
    <source>
        <dbReference type="EMBL" id="SFV36683.1"/>
    </source>
</evidence>
<name>A0A1I7NPY8_9BACT</name>
<dbReference type="STRING" id="1393122.SAMN05660895_2419"/>
<feature type="non-terminal residue" evidence="1">
    <location>
        <position position="1"/>
    </location>
</feature>
<sequence>VEALINPLFDVPSAFSPNGDGVNDVFRVRGFGIERFEMEIYNRWGQKVYESRDVNQGWDGTYRGKPQPMDAYAYVIHIQFTDGRQTTKTGSVTLLR</sequence>
<protein>
    <submittedName>
        <fullName evidence="1">Gliding motility-associated C-terminal domain-containing protein</fullName>
    </submittedName>
</protein>
<dbReference type="InterPro" id="IPR026341">
    <property type="entry name" value="T9SS_type_B"/>
</dbReference>